<dbReference type="PROSITE" id="PS50293">
    <property type="entry name" value="TPR_REGION"/>
    <property type="match status" value="1"/>
</dbReference>
<dbReference type="PROSITE" id="PS50005">
    <property type="entry name" value="TPR"/>
    <property type="match status" value="1"/>
</dbReference>
<dbReference type="AlphaFoldDB" id="A0A517V751"/>
<dbReference type="SUPFAM" id="SSF48452">
    <property type="entry name" value="TPR-like"/>
    <property type="match status" value="1"/>
</dbReference>
<evidence type="ECO:0000256" key="1">
    <source>
        <dbReference type="PROSITE-ProRule" id="PRU00339"/>
    </source>
</evidence>
<dbReference type="Pfam" id="PF13584">
    <property type="entry name" value="BatD"/>
    <property type="match status" value="2"/>
</dbReference>
<dbReference type="RefSeq" id="WP_145223957.1">
    <property type="nucleotide sequence ID" value="NZ_CP036343.1"/>
</dbReference>
<dbReference type="Pfam" id="PF00515">
    <property type="entry name" value="TPR_1"/>
    <property type="match status" value="1"/>
</dbReference>
<evidence type="ECO:0000313" key="3">
    <source>
        <dbReference type="EMBL" id="QDT88825.1"/>
    </source>
</evidence>
<dbReference type="Gene3D" id="1.25.40.10">
    <property type="entry name" value="Tetratricopeptide repeat domain"/>
    <property type="match status" value="1"/>
</dbReference>
<dbReference type="OrthoDB" id="226310at2"/>
<sequence>MSHSIISIRSILPALIIGIAGTSAFAGDVSLSLSSREAYVGSPIQLQISINNANDYEQPTLPHVDGIEMRSAGTPSQSSQVTIINGRRSESRSVTLRYLITPRRAGTFEIPALTFKVDGKSVETEAIKIIATKSETGDLLFVELAGKKEKVFVGQPLDMTLRIYIKPYRDQEHKLTLSEGNMWNMISDQTSWGSFQSRIEELANNRQRPGGKEVLHDNGQGEERAYFMYEINANVYPTKSGKISGDDIQIVVNYPTALGRSRDPFGSFFDDSPFGGSLMSMPSSNRLSVTSSRPVVAEAIVDTTEVLPVPTKGRPADYRGAVGQYNIVTQASPVNVHAGDSITLNLGIVGTGPMELVQAPPLSELPELDKFKVSNQPLAGYVKDDSKVFSTTIRPRQAGITEIPAIPFSFFNPETEQFETVHSAPISITVEKAESLAMDAIVGAKSTVSKEQNKTQSTLTLEPSFINLDTPSVLTSQEPQAAWNWWLLFVILPPMAWLMTLVTRYRHWFAERLPSLRSPQNRCLTQISNAQDQSAVAAALLRYMRKLFPARRTTVIDESINESSSIIGAMRSAGLYELAAEAEALIEGLNHNHVGYGTHVDFEQQRADALDLVNRLAARMKSLSNRHIRRPHANMGQKSKRAKISQPVALLLGLGLALMTSTVMANDSTATGPVPTPQVLLNQEQREIIFSDANESYRDGLSLADTNVVDAKDQFLQAANKYQLLVNSGISNADLYFNLGNAYLQSDQLGRAIANYERALKLQPDNRQFQANLNAAQAMVQTADKPQDLSSPHKGLLLKLNNGNSVLTKMVGQQVILMVLVLASLTFWGLVILRTMGHKLSLWKFATLPGLLLMSSLVSMYLHTENTVQQGNAVIVEQHLPLHAGDGEQFAEVAVLDSAEGHRVQTLAHRGSWTQIQTNRGHIGWVPDHVLELL</sequence>
<organism evidence="3 4">
    <name type="scientific">Gimesia algae</name>
    <dbReference type="NCBI Taxonomy" id="2527971"/>
    <lineage>
        <taxon>Bacteria</taxon>
        <taxon>Pseudomonadati</taxon>
        <taxon>Planctomycetota</taxon>
        <taxon>Planctomycetia</taxon>
        <taxon>Planctomycetales</taxon>
        <taxon>Planctomycetaceae</taxon>
        <taxon>Gimesia</taxon>
    </lineage>
</organism>
<dbReference type="EMBL" id="CP036343">
    <property type="protein sequence ID" value="QDT88825.1"/>
    <property type="molecule type" value="Genomic_DNA"/>
</dbReference>
<feature type="transmembrane region" description="Helical" evidence="2">
    <location>
        <begin position="815"/>
        <end position="833"/>
    </location>
</feature>
<dbReference type="InterPro" id="IPR011990">
    <property type="entry name" value="TPR-like_helical_dom_sf"/>
</dbReference>
<keyword evidence="2" id="KW-1133">Transmembrane helix</keyword>
<dbReference type="InterPro" id="IPR019734">
    <property type="entry name" value="TPR_rpt"/>
</dbReference>
<dbReference type="SMART" id="SM00028">
    <property type="entry name" value="TPR"/>
    <property type="match status" value="1"/>
</dbReference>
<dbReference type="KEGG" id="gax:Pan161_04440"/>
<evidence type="ECO:0000256" key="2">
    <source>
        <dbReference type="SAM" id="Phobius"/>
    </source>
</evidence>
<reference evidence="3 4" key="1">
    <citation type="submission" date="2019-02" db="EMBL/GenBank/DDBJ databases">
        <title>Deep-cultivation of Planctomycetes and their phenomic and genomic characterization uncovers novel biology.</title>
        <authorList>
            <person name="Wiegand S."/>
            <person name="Jogler M."/>
            <person name="Boedeker C."/>
            <person name="Pinto D."/>
            <person name="Vollmers J."/>
            <person name="Rivas-Marin E."/>
            <person name="Kohn T."/>
            <person name="Peeters S.H."/>
            <person name="Heuer A."/>
            <person name="Rast P."/>
            <person name="Oberbeckmann S."/>
            <person name="Bunk B."/>
            <person name="Jeske O."/>
            <person name="Meyerdierks A."/>
            <person name="Storesund J.E."/>
            <person name="Kallscheuer N."/>
            <person name="Luecker S."/>
            <person name="Lage O.M."/>
            <person name="Pohl T."/>
            <person name="Merkel B.J."/>
            <person name="Hornburger P."/>
            <person name="Mueller R.-W."/>
            <person name="Bruemmer F."/>
            <person name="Labrenz M."/>
            <person name="Spormann A.M."/>
            <person name="Op den Camp H."/>
            <person name="Overmann J."/>
            <person name="Amann R."/>
            <person name="Jetten M.S.M."/>
            <person name="Mascher T."/>
            <person name="Medema M.H."/>
            <person name="Devos D.P."/>
            <person name="Kaster A.-K."/>
            <person name="Ovreas L."/>
            <person name="Rohde M."/>
            <person name="Galperin M.Y."/>
            <person name="Jogler C."/>
        </authorList>
    </citation>
    <scope>NUCLEOTIDE SEQUENCE [LARGE SCALE GENOMIC DNA]</scope>
    <source>
        <strain evidence="3 4">Pan161</strain>
    </source>
</reference>
<dbReference type="Proteomes" id="UP000316855">
    <property type="component" value="Chromosome"/>
</dbReference>
<keyword evidence="2" id="KW-0472">Membrane</keyword>
<keyword evidence="2" id="KW-0812">Transmembrane</keyword>
<keyword evidence="1" id="KW-0802">TPR repeat</keyword>
<gene>
    <name evidence="3" type="ORF">Pan161_04440</name>
</gene>
<evidence type="ECO:0000313" key="4">
    <source>
        <dbReference type="Proteomes" id="UP000316855"/>
    </source>
</evidence>
<dbReference type="PANTHER" id="PTHR40940">
    <property type="entry name" value="PROTEIN BATD-RELATED"/>
    <property type="match status" value="1"/>
</dbReference>
<feature type="transmembrane region" description="Helical" evidence="2">
    <location>
        <begin position="845"/>
        <end position="862"/>
    </location>
</feature>
<proteinExistence type="predicted"/>
<dbReference type="PANTHER" id="PTHR40940:SF2">
    <property type="entry name" value="BATD"/>
    <property type="match status" value="1"/>
</dbReference>
<accession>A0A517V751</accession>
<name>A0A517V751_9PLAN</name>
<keyword evidence="4" id="KW-1185">Reference proteome</keyword>
<dbReference type="InterPro" id="IPR025738">
    <property type="entry name" value="BatD"/>
</dbReference>
<feature type="repeat" description="TPR" evidence="1">
    <location>
        <begin position="733"/>
        <end position="766"/>
    </location>
</feature>
<protein>
    <submittedName>
        <fullName evidence="3">Tetratricopeptide repeat protein</fullName>
    </submittedName>
</protein>